<sequence length="132" mass="14950">MDAQNNYKILRVVLVIIGLALIFGLYPLTVLWPSGWAWHHTGQNLYLQMILGIYATLGVFLIMAAKNPLQHLSLIWFTVWSSIVHGGIMAIQSFYYPQHVAHLYGDVPALFIIAIVLAILTPRRNIRDPNVK</sequence>
<organism evidence="2 3">
    <name type="scientific">Legionella wadsworthii</name>
    <dbReference type="NCBI Taxonomy" id="28088"/>
    <lineage>
        <taxon>Bacteria</taxon>
        <taxon>Pseudomonadati</taxon>
        <taxon>Pseudomonadota</taxon>
        <taxon>Gammaproteobacteria</taxon>
        <taxon>Legionellales</taxon>
        <taxon>Legionellaceae</taxon>
        <taxon>Legionella</taxon>
    </lineage>
</organism>
<dbReference type="RefSeq" id="WP_031562898.1">
    <property type="nucleotide sequence ID" value="NZ_CAAAIS010000002.1"/>
</dbReference>
<feature type="transmembrane region" description="Helical" evidence="1">
    <location>
        <begin position="72"/>
        <end position="95"/>
    </location>
</feature>
<dbReference type="Pfam" id="PF20337">
    <property type="entry name" value="DUF6632"/>
    <property type="match status" value="1"/>
</dbReference>
<keyword evidence="1" id="KW-0472">Membrane</keyword>
<protein>
    <recommendedName>
        <fullName evidence="4">Transmembrane protein</fullName>
    </recommendedName>
</protein>
<proteinExistence type="predicted"/>
<feature type="transmembrane region" description="Helical" evidence="1">
    <location>
        <begin position="45"/>
        <end position="65"/>
    </location>
</feature>
<reference evidence="2 3" key="1">
    <citation type="submission" date="2018-06" db="EMBL/GenBank/DDBJ databases">
        <authorList>
            <consortium name="Pathogen Informatics"/>
            <person name="Doyle S."/>
        </authorList>
    </citation>
    <scope>NUCLEOTIDE SEQUENCE [LARGE SCALE GENOMIC DNA]</scope>
    <source>
        <strain evidence="2 3">NCTC11532</strain>
    </source>
</reference>
<feature type="transmembrane region" description="Helical" evidence="1">
    <location>
        <begin position="101"/>
        <end position="120"/>
    </location>
</feature>
<evidence type="ECO:0000256" key="1">
    <source>
        <dbReference type="SAM" id="Phobius"/>
    </source>
</evidence>
<keyword evidence="3" id="KW-1185">Reference proteome</keyword>
<dbReference type="Proteomes" id="UP000255297">
    <property type="component" value="Unassembled WGS sequence"/>
</dbReference>
<dbReference type="OrthoDB" id="118744at2"/>
<keyword evidence="1" id="KW-1133">Transmembrane helix</keyword>
<dbReference type="AlphaFoldDB" id="A0A378LQY0"/>
<feature type="transmembrane region" description="Helical" evidence="1">
    <location>
        <begin position="12"/>
        <end position="33"/>
    </location>
</feature>
<evidence type="ECO:0000313" key="2">
    <source>
        <dbReference type="EMBL" id="STY28242.1"/>
    </source>
</evidence>
<evidence type="ECO:0000313" key="3">
    <source>
        <dbReference type="Proteomes" id="UP000255297"/>
    </source>
</evidence>
<gene>
    <name evidence="2" type="ORF">NCTC11532_00412</name>
</gene>
<accession>A0A378LQY0</accession>
<name>A0A378LQY0_9GAMM</name>
<dbReference type="InterPro" id="IPR046572">
    <property type="entry name" value="DUF6632"/>
</dbReference>
<evidence type="ECO:0008006" key="4">
    <source>
        <dbReference type="Google" id="ProtNLM"/>
    </source>
</evidence>
<keyword evidence="1" id="KW-0812">Transmembrane</keyword>
<dbReference type="EMBL" id="UGPB01000001">
    <property type="protein sequence ID" value="STY28242.1"/>
    <property type="molecule type" value="Genomic_DNA"/>
</dbReference>